<keyword evidence="3" id="KW-0560">Oxidoreductase</keyword>
<evidence type="ECO:0000259" key="2">
    <source>
        <dbReference type="Pfam" id="PF01494"/>
    </source>
</evidence>
<dbReference type="InterPro" id="IPR050407">
    <property type="entry name" value="Geranylgeranyl_reductase"/>
</dbReference>
<name>A0A5P2CZE9_STRVZ</name>
<accession>A0A5P2CZE9</accession>
<keyword evidence="3" id="KW-0503">Monooxygenase</keyword>
<dbReference type="EMBL" id="CP029190">
    <property type="protein sequence ID" value="QES47138.1"/>
    <property type="molecule type" value="Genomic_DNA"/>
</dbReference>
<proteinExistence type="predicted"/>
<protein>
    <submittedName>
        <fullName evidence="3">Monooxygenase</fullName>
    </submittedName>
</protein>
<dbReference type="PANTHER" id="PTHR42685:SF22">
    <property type="entry name" value="CONDITIONED MEDIUM FACTOR RECEPTOR 1"/>
    <property type="match status" value="1"/>
</dbReference>
<reference evidence="3 4" key="1">
    <citation type="submission" date="2018-05" db="EMBL/GenBank/DDBJ databases">
        <title>Streptomyces venezuelae.</title>
        <authorList>
            <person name="Kim W."/>
            <person name="Lee N."/>
            <person name="Cho B.-K."/>
        </authorList>
    </citation>
    <scope>NUCLEOTIDE SEQUENCE [LARGE SCALE GENOMIC DNA]</scope>
    <source>
        <strain evidence="3 4">ATCC 21782</strain>
    </source>
</reference>
<sequence length="430" mass="46137">MDYDVIIVGASIAGCTAATAYGRAGLRVALVERQRNPQAHKTLCGHFVLGGTHDVLQRLGFWQPMVARGAAVTTGLGMWTEHGWIVPRHDGAVPPAISLRRSKLDPLLREIAGATPGVELMLGHRVVDLVRDDADNIRGVVTRNGGTGSTELRARLVVGADGHHSTVARLAEVPENRAPNERFLFWTYYEGATMNGPGDGQVWPLGRDVAVCIRVDSGLTQVGVFPAKDRLPEFTAERDAAYDRFVARLPDGPSLAGARRVSHLIGTTDYPCIRRNPVPRPGLALIGDAATASDPVPAVGCGWAFRSAVWLADATAAPLAQGRDLRQSLRGYRRSHRFIDAYDALGRREALAGPPNPLQRAIRTAAVSDRDISRRLALFAMRAESPSVLLNPKVVIRAFAGSRGRRSRSGLTAASTRYPEGPGEGGGLPS</sequence>
<dbReference type="AlphaFoldDB" id="A0A5P2CZE9"/>
<dbReference type="OrthoDB" id="103324at2"/>
<dbReference type="InterPro" id="IPR036188">
    <property type="entry name" value="FAD/NAD-bd_sf"/>
</dbReference>
<dbReference type="PANTHER" id="PTHR42685">
    <property type="entry name" value="GERANYLGERANYL DIPHOSPHATE REDUCTASE"/>
    <property type="match status" value="1"/>
</dbReference>
<gene>
    <name evidence="3" type="ORF">DEJ50_04060</name>
</gene>
<evidence type="ECO:0000313" key="4">
    <source>
        <dbReference type="Proteomes" id="UP000325211"/>
    </source>
</evidence>
<organism evidence="3 4">
    <name type="scientific">Streptomyces venezuelae</name>
    <dbReference type="NCBI Taxonomy" id="54571"/>
    <lineage>
        <taxon>Bacteria</taxon>
        <taxon>Bacillati</taxon>
        <taxon>Actinomycetota</taxon>
        <taxon>Actinomycetes</taxon>
        <taxon>Kitasatosporales</taxon>
        <taxon>Streptomycetaceae</taxon>
        <taxon>Streptomyces</taxon>
    </lineage>
</organism>
<dbReference type="SUPFAM" id="SSF51905">
    <property type="entry name" value="FAD/NAD(P)-binding domain"/>
    <property type="match status" value="1"/>
</dbReference>
<dbReference type="PRINTS" id="PR00420">
    <property type="entry name" value="RNGMNOXGNASE"/>
</dbReference>
<feature type="region of interest" description="Disordered" evidence="1">
    <location>
        <begin position="407"/>
        <end position="430"/>
    </location>
</feature>
<evidence type="ECO:0000313" key="3">
    <source>
        <dbReference type="EMBL" id="QES47138.1"/>
    </source>
</evidence>
<feature type="compositionally biased region" description="Low complexity" evidence="1">
    <location>
        <begin position="409"/>
        <end position="421"/>
    </location>
</feature>
<dbReference type="Proteomes" id="UP000325211">
    <property type="component" value="Chromosome"/>
</dbReference>
<dbReference type="GO" id="GO:0071949">
    <property type="term" value="F:FAD binding"/>
    <property type="evidence" value="ECO:0007669"/>
    <property type="project" value="InterPro"/>
</dbReference>
<dbReference type="Gene3D" id="3.50.50.60">
    <property type="entry name" value="FAD/NAD(P)-binding domain"/>
    <property type="match status" value="1"/>
</dbReference>
<dbReference type="InterPro" id="IPR002938">
    <property type="entry name" value="FAD-bd"/>
</dbReference>
<dbReference type="RefSeq" id="WP_150206044.1">
    <property type="nucleotide sequence ID" value="NZ_CP029190.1"/>
</dbReference>
<evidence type="ECO:0000256" key="1">
    <source>
        <dbReference type="SAM" id="MobiDB-lite"/>
    </source>
</evidence>
<dbReference type="Pfam" id="PF01494">
    <property type="entry name" value="FAD_binding_3"/>
    <property type="match status" value="1"/>
</dbReference>
<feature type="domain" description="FAD-binding" evidence="2">
    <location>
        <begin position="2"/>
        <end position="174"/>
    </location>
</feature>
<dbReference type="GO" id="GO:0004497">
    <property type="term" value="F:monooxygenase activity"/>
    <property type="evidence" value="ECO:0007669"/>
    <property type="project" value="UniProtKB-KW"/>
</dbReference>